<dbReference type="EMBL" id="JAVHNS010000008">
    <property type="protein sequence ID" value="KAK6346160.1"/>
    <property type="molecule type" value="Genomic_DNA"/>
</dbReference>
<dbReference type="Proteomes" id="UP001373714">
    <property type="component" value="Unassembled WGS sequence"/>
</dbReference>
<organism evidence="2 3">
    <name type="scientific">Orbilia blumenaviensis</name>
    <dbReference type="NCBI Taxonomy" id="1796055"/>
    <lineage>
        <taxon>Eukaryota</taxon>
        <taxon>Fungi</taxon>
        <taxon>Dikarya</taxon>
        <taxon>Ascomycota</taxon>
        <taxon>Pezizomycotina</taxon>
        <taxon>Orbiliomycetes</taxon>
        <taxon>Orbiliales</taxon>
        <taxon>Orbiliaceae</taxon>
        <taxon>Orbilia</taxon>
    </lineage>
</organism>
<evidence type="ECO:0000256" key="1">
    <source>
        <dbReference type="SAM" id="MobiDB-lite"/>
    </source>
</evidence>
<sequence length="286" mass="31549">MEELTLRLLSGPTPGNLTQNANTSPGRASDTSRDAYVHPDAYLVMSRNGAGPPENGIHTINTPLVDNIIYTEFRPIGTDHYVHSPILPAAHVAADIRIPLSDSSQTYGIGSWDPQIPFENSAGLCMLPQQSTHSNVVVPSNMYTGHDAGRTDMQMKTDVGWLQETVQPSRQYLQHHVVLPNCQKQQPSLGTMNKLATQPSSDPTWPTAEFAHQNFQRNPGYGVDNDSNGLETQTPKTFTFVLEDGQGHSSKKRKRKDSFPNIDLNNQDKARTPDTLASYDSTQPRT</sequence>
<evidence type="ECO:0000313" key="2">
    <source>
        <dbReference type="EMBL" id="KAK6346160.1"/>
    </source>
</evidence>
<dbReference type="AlphaFoldDB" id="A0AAV9UPD4"/>
<feature type="compositionally biased region" description="Polar residues" evidence="1">
    <location>
        <begin position="13"/>
        <end position="26"/>
    </location>
</feature>
<gene>
    <name evidence="2" type="ORF">TWF730_010492</name>
</gene>
<feature type="region of interest" description="Disordered" evidence="1">
    <location>
        <begin position="1"/>
        <end position="32"/>
    </location>
</feature>
<comment type="caution">
    <text evidence="2">The sequence shown here is derived from an EMBL/GenBank/DDBJ whole genome shotgun (WGS) entry which is preliminary data.</text>
</comment>
<proteinExistence type="predicted"/>
<keyword evidence="3" id="KW-1185">Reference proteome</keyword>
<feature type="region of interest" description="Disordered" evidence="1">
    <location>
        <begin position="243"/>
        <end position="286"/>
    </location>
</feature>
<evidence type="ECO:0000313" key="3">
    <source>
        <dbReference type="Proteomes" id="UP001373714"/>
    </source>
</evidence>
<reference evidence="2 3" key="1">
    <citation type="submission" date="2019-10" db="EMBL/GenBank/DDBJ databases">
        <authorList>
            <person name="Palmer J.M."/>
        </authorList>
    </citation>
    <scope>NUCLEOTIDE SEQUENCE [LARGE SCALE GENOMIC DNA]</scope>
    <source>
        <strain evidence="2 3">TWF730</strain>
    </source>
</reference>
<name>A0AAV9UPD4_9PEZI</name>
<accession>A0AAV9UPD4</accession>
<protein>
    <submittedName>
        <fullName evidence="2">Uncharacterized protein</fullName>
    </submittedName>
</protein>